<gene>
    <name evidence="2" type="ORF">DEA37_0007414</name>
</gene>
<name>A0A5J4N6X9_9TREM</name>
<accession>A0A5J4N6X9</accession>
<evidence type="ECO:0000313" key="3">
    <source>
        <dbReference type="Proteomes" id="UP000324629"/>
    </source>
</evidence>
<dbReference type="Pfam" id="PF17921">
    <property type="entry name" value="Integrase_H2C2"/>
    <property type="match status" value="1"/>
</dbReference>
<dbReference type="SUPFAM" id="SSF56672">
    <property type="entry name" value="DNA/RNA polymerases"/>
    <property type="match status" value="1"/>
</dbReference>
<dbReference type="Gene3D" id="1.10.340.70">
    <property type="match status" value="1"/>
</dbReference>
<dbReference type="AlphaFoldDB" id="A0A5J4N6X9"/>
<feature type="domain" description="Integrase zinc-binding" evidence="1">
    <location>
        <begin position="767"/>
        <end position="818"/>
    </location>
</feature>
<organism evidence="2 3">
    <name type="scientific">Paragonimus westermani</name>
    <dbReference type="NCBI Taxonomy" id="34504"/>
    <lineage>
        <taxon>Eukaryota</taxon>
        <taxon>Metazoa</taxon>
        <taxon>Spiralia</taxon>
        <taxon>Lophotrochozoa</taxon>
        <taxon>Platyhelminthes</taxon>
        <taxon>Trematoda</taxon>
        <taxon>Digenea</taxon>
        <taxon>Plagiorchiida</taxon>
        <taxon>Troglotremata</taxon>
        <taxon>Troglotrematidae</taxon>
        <taxon>Paragonimus</taxon>
    </lineage>
</organism>
<dbReference type="InterPro" id="IPR043502">
    <property type="entry name" value="DNA/RNA_pol_sf"/>
</dbReference>
<feature type="non-terminal residue" evidence="2">
    <location>
        <position position="1"/>
    </location>
</feature>
<feature type="non-terminal residue" evidence="2">
    <location>
        <position position="846"/>
    </location>
</feature>
<proteinExistence type="predicted"/>
<dbReference type="Pfam" id="PF05380">
    <property type="entry name" value="Peptidase_A17"/>
    <property type="match status" value="1"/>
</dbReference>
<keyword evidence="3" id="KW-1185">Reference proteome</keyword>
<evidence type="ECO:0000313" key="2">
    <source>
        <dbReference type="EMBL" id="KAA3671009.1"/>
    </source>
</evidence>
<dbReference type="Proteomes" id="UP000324629">
    <property type="component" value="Unassembled WGS sequence"/>
</dbReference>
<reference evidence="2 3" key="1">
    <citation type="journal article" date="2019" name="Gigascience">
        <title>Whole-genome sequence of the oriental lung fluke Paragonimus westermani.</title>
        <authorList>
            <person name="Oey H."/>
            <person name="Zakrzewski M."/>
            <person name="Narain K."/>
            <person name="Devi K.R."/>
            <person name="Agatsuma T."/>
            <person name="Nawaratna S."/>
            <person name="Gobert G.N."/>
            <person name="Jones M.K."/>
            <person name="Ragan M.A."/>
            <person name="McManus D.P."/>
            <person name="Krause L."/>
        </authorList>
    </citation>
    <scope>NUCLEOTIDE SEQUENCE [LARGE SCALE GENOMIC DNA]</scope>
    <source>
        <strain evidence="2 3">IND2009</strain>
    </source>
</reference>
<dbReference type="PANTHER" id="PTHR47331">
    <property type="entry name" value="PHD-TYPE DOMAIN-CONTAINING PROTEIN"/>
    <property type="match status" value="1"/>
</dbReference>
<dbReference type="InterPro" id="IPR008042">
    <property type="entry name" value="Retrotrans_Pao"/>
</dbReference>
<protein>
    <recommendedName>
        <fullName evidence="1">Integrase zinc-binding domain-containing protein</fullName>
    </recommendedName>
</protein>
<comment type="caution">
    <text evidence="2">The sequence shown here is derived from an EMBL/GenBank/DDBJ whole genome shotgun (WGS) entry which is preliminary data.</text>
</comment>
<dbReference type="InterPro" id="IPR041588">
    <property type="entry name" value="Integrase_H2C2"/>
</dbReference>
<dbReference type="EMBL" id="QNGE01007524">
    <property type="protein sequence ID" value="KAA3671009.1"/>
    <property type="molecule type" value="Genomic_DNA"/>
</dbReference>
<evidence type="ECO:0000259" key="1">
    <source>
        <dbReference type="Pfam" id="PF17921"/>
    </source>
</evidence>
<sequence>GSDTTLVSQKLTDRLNLTGKPSEVRVTTITGSQVIPGRTVALEIRSLDGEDEVAVESAHSVPTLRMKPPVDAIRNEICTWPHLEDVPFGEVPDKMVSILIGNDVPEQQPYAVKTPLGWILLGPLGSYERGLSAVNCLQRADVSIAEQIKRLYSAEFADTEKFTCPRSMEDDSALLQDPDLTADLVLVMLRFRKNPDALAADIEEIIMQVGVPKRDRGALRFLWWPDNDVSADPVEYQMVAHPFGATSSPFCASYALRRMAEDFGSEYDGKVAEAIANNFYVDDCLISLTDVEKAKRFVPQTNKLVVRGGFRLRKWISNILEALCSIPESDRAQTSRGFGDSTLSNERMLGTEWNPVSDVLRLRFQLRDGPLTRRGILSSISSIFDPLGLVFPLILPSKVLLQKLCKKGLGWDDPIQPNDAKTWNEWLAYVLNMNPVEVPRCITRDATDYFNGAQLHVFSDASETGYGAVTYARLSPKAGQPYCTLVIAKSRVTPMKTVTIPRLELNVAVLAVKNEKLVSTSLRTTFESVTYWADSAVVLHYINNTSTRFSTFVANRVATIHEGSLPEQWKHVRSTNNPADLASCGIRDSRGWGTWSKGPAFLQTYDRTWPRNTPRLDAQTEIEIKGQQVSVNTLTQASAVCPLLSHFSDWFKLLKSIAWLSRFKSWLLEHHGHPSHIRPRTGSLAADEIKMAKGDVIRMVQHQVYLGELLRLSGNRASGTLKATGQLQRLCPVLIDSTLCVGGHHNYSSYAQELKHPAILPNKHPVVDLIVRHFHTLEGHSGPAHVLRAIRKYYWIVHGGSAVKRIIGKCISCRKQNAVPCDQQMAPLPAARVEAGWFPFEQVGVD</sequence>